<evidence type="ECO:0000256" key="2">
    <source>
        <dbReference type="ARBA" id="ARBA00023136"/>
    </source>
</evidence>
<evidence type="ECO:0000313" key="7">
    <source>
        <dbReference type="EMBL" id="NIJ23424.1"/>
    </source>
</evidence>
<accession>A0ABX0TYV1</accession>
<evidence type="ECO:0000256" key="3">
    <source>
        <dbReference type="ARBA" id="ARBA00023139"/>
    </source>
</evidence>
<name>A0ABX0TYV1_9SPHN</name>
<keyword evidence="2" id="KW-0472">Membrane</keyword>
<keyword evidence="4" id="KW-0449">Lipoprotein</keyword>
<organism evidence="7 8">
    <name type="scientific">Sphingomonas japonica</name>
    <dbReference type="NCBI Taxonomy" id="511662"/>
    <lineage>
        <taxon>Bacteria</taxon>
        <taxon>Pseudomonadati</taxon>
        <taxon>Pseudomonadota</taxon>
        <taxon>Alphaproteobacteria</taxon>
        <taxon>Sphingomonadales</taxon>
        <taxon>Sphingomonadaceae</taxon>
        <taxon>Sphingomonas</taxon>
    </lineage>
</organism>
<keyword evidence="1" id="KW-0732">Signal</keyword>
<dbReference type="InterPro" id="IPR018660">
    <property type="entry name" value="MliC"/>
</dbReference>
<dbReference type="Pfam" id="PF09864">
    <property type="entry name" value="MliC"/>
    <property type="match status" value="1"/>
</dbReference>
<evidence type="ECO:0000259" key="6">
    <source>
        <dbReference type="Pfam" id="PF09864"/>
    </source>
</evidence>
<dbReference type="PROSITE" id="PS51257">
    <property type="entry name" value="PROKAR_LIPOPROTEIN"/>
    <property type="match status" value="1"/>
</dbReference>
<gene>
    <name evidence="7" type="ORF">FHT01_000966</name>
</gene>
<keyword evidence="8" id="KW-1185">Reference proteome</keyword>
<evidence type="ECO:0000256" key="5">
    <source>
        <dbReference type="SAM" id="MobiDB-lite"/>
    </source>
</evidence>
<dbReference type="EMBL" id="JAASQP010000001">
    <property type="protein sequence ID" value="NIJ23424.1"/>
    <property type="molecule type" value="Genomic_DNA"/>
</dbReference>
<dbReference type="InterPro" id="IPR036328">
    <property type="entry name" value="MliC_sf"/>
</dbReference>
<reference evidence="7 8" key="1">
    <citation type="submission" date="2020-03" db="EMBL/GenBank/DDBJ databases">
        <title>Genomic Encyclopedia of Type Strains, Phase IV (KMG-IV): sequencing the most valuable type-strain genomes for metagenomic binning, comparative biology and taxonomic classification.</title>
        <authorList>
            <person name="Goeker M."/>
        </authorList>
    </citation>
    <scope>NUCLEOTIDE SEQUENCE [LARGE SCALE GENOMIC DNA]</scope>
    <source>
        <strain evidence="7 8">DSM 22753</strain>
    </source>
</reference>
<evidence type="ECO:0000313" key="8">
    <source>
        <dbReference type="Proteomes" id="UP000788153"/>
    </source>
</evidence>
<dbReference type="SUPFAM" id="SSF141488">
    <property type="entry name" value="YdhA-like"/>
    <property type="match status" value="1"/>
</dbReference>
<comment type="caution">
    <text evidence="7">The sequence shown here is derived from an EMBL/GenBank/DDBJ whole genome shotgun (WGS) entry which is preliminary data.</text>
</comment>
<dbReference type="Proteomes" id="UP000788153">
    <property type="component" value="Unassembled WGS sequence"/>
</dbReference>
<keyword evidence="3" id="KW-0564">Palmitate</keyword>
<sequence>MRTIPIALAAVLLAGCGSDDPPDRGDTATIGLPEPADDASGEPAVATDTDASQPPPERDAAPGTARAAAEVARGYLDQVRTGDAVGALIAWDGDAAAADVAARRFAGLGSFAVDVGEPGPIAVGADERRVSVPFRATVADADADPVLGRVTLSRAGDSDGVARWRIRSVDFGDVRAQAAPPLEATAARYACADGSRIDAAFDNRAGTVTLTQGGQRIGVLAQQRAASGIWYRGDGAELRGKGSDATIRLPGDAPIECSAT</sequence>
<dbReference type="RefSeq" id="WP_140230848.1">
    <property type="nucleotide sequence ID" value="NZ_BAAAEV010000001.1"/>
</dbReference>
<evidence type="ECO:0000256" key="4">
    <source>
        <dbReference type="ARBA" id="ARBA00023288"/>
    </source>
</evidence>
<proteinExistence type="predicted"/>
<feature type="domain" description="C-type lysozyme inhibitor" evidence="6">
    <location>
        <begin position="189"/>
        <end position="254"/>
    </location>
</feature>
<dbReference type="Gene3D" id="2.40.128.200">
    <property type="match status" value="1"/>
</dbReference>
<evidence type="ECO:0000256" key="1">
    <source>
        <dbReference type="ARBA" id="ARBA00022729"/>
    </source>
</evidence>
<feature type="region of interest" description="Disordered" evidence="5">
    <location>
        <begin position="16"/>
        <end position="62"/>
    </location>
</feature>
<protein>
    <submittedName>
        <fullName evidence="7">Membrane-bound inhibitor of C-type lysozyme</fullName>
    </submittedName>
</protein>